<comment type="function">
    <text evidence="5">Nucleotidase that shows phosphatase activity on nucleoside 5'-monophosphates.</text>
</comment>
<dbReference type="InterPro" id="IPR002828">
    <property type="entry name" value="SurE-like_Pase/nucleotidase"/>
</dbReference>
<dbReference type="Pfam" id="PF01975">
    <property type="entry name" value="SurE"/>
    <property type="match status" value="1"/>
</dbReference>
<dbReference type="AlphaFoldDB" id="A0AAE3M617"/>
<evidence type="ECO:0000256" key="4">
    <source>
        <dbReference type="ARBA" id="ARBA00022801"/>
    </source>
</evidence>
<evidence type="ECO:0000313" key="8">
    <source>
        <dbReference type="Proteomes" id="UP001209229"/>
    </source>
</evidence>
<feature type="binding site" evidence="5">
    <location>
        <position position="100"/>
    </location>
    <ligand>
        <name>a divalent metal cation</name>
        <dbReference type="ChEBI" id="CHEBI:60240"/>
    </ligand>
</feature>
<dbReference type="EC" id="3.1.3.5" evidence="5"/>
<dbReference type="Proteomes" id="UP001209229">
    <property type="component" value="Unassembled WGS sequence"/>
</dbReference>
<feature type="domain" description="Survival protein SurE-like phosphatase/nucleotidase" evidence="6">
    <location>
        <begin position="8"/>
        <end position="191"/>
    </location>
</feature>
<dbReference type="InterPro" id="IPR036523">
    <property type="entry name" value="SurE-like_sf"/>
</dbReference>
<protein>
    <recommendedName>
        <fullName evidence="5">5'-nucleotidase SurE</fullName>
        <ecNumber evidence="5">3.1.3.5</ecNumber>
    </recommendedName>
    <alternativeName>
        <fullName evidence="5">Nucleoside 5'-monophosphate phosphohydrolase</fullName>
    </alternativeName>
</protein>
<evidence type="ECO:0000259" key="6">
    <source>
        <dbReference type="Pfam" id="PF01975"/>
    </source>
</evidence>
<comment type="subcellular location">
    <subcellularLocation>
        <location evidence="5">Cytoplasm</location>
    </subcellularLocation>
</comment>
<evidence type="ECO:0000256" key="3">
    <source>
        <dbReference type="ARBA" id="ARBA00022723"/>
    </source>
</evidence>
<accession>A0AAE3M617</accession>
<feature type="binding site" evidence="5">
    <location>
        <position position="13"/>
    </location>
    <ligand>
        <name>a divalent metal cation</name>
        <dbReference type="ChEBI" id="CHEBI:60240"/>
    </ligand>
</feature>
<dbReference type="SUPFAM" id="SSF64167">
    <property type="entry name" value="SurE-like"/>
    <property type="match status" value="1"/>
</dbReference>
<dbReference type="GO" id="GO:0008253">
    <property type="term" value="F:5'-nucleotidase activity"/>
    <property type="evidence" value="ECO:0007669"/>
    <property type="project" value="UniProtKB-UniRule"/>
</dbReference>
<evidence type="ECO:0000313" key="7">
    <source>
        <dbReference type="EMBL" id="MCW3787789.1"/>
    </source>
</evidence>
<reference evidence="7" key="1">
    <citation type="submission" date="2022-10" db="EMBL/GenBank/DDBJ databases">
        <authorList>
            <person name="Yu W.X."/>
        </authorList>
    </citation>
    <scope>NUCLEOTIDE SEQUENCE</scope>
    <source>
        <strain evidence="7">AAT</strain>
    </source>
</reference>
<gene>
    <name evidence="5 7" type="primary">surE</name>
    <name evidence="7" type="ORF">OM075_15035</name>
</gene>
<feature type="binding site" evidence="5">
    <location>
        <position position="44"/>
    </location>
    <ligand>
        <name>a divalent metal cation</name>
        <dbReference type="ChEBI" id="CHEBI:60240"/>
    </ligand>
</feature>
<dbReference type="GO" id="GO:0005737">
    <property type="term" value="C:cytoplasm"/>
    <property type="evidence" value="ECO:0007669"/>
    <property type="project" value="UniProtKB-SubCell"/>
</dbReference>
<keyword evidence="4 5" id="KW-0378">Hydrolase</keyword>
<comment type="caution">
    <text evidence="7">The sequence shown here is derived from an EMBL/GenBank/DDBJ whole genome shotgun (WGS) entry which is preliminary data.</text>
</comment>
<keyword evidence="5" id="KW-0963">Cytoplasm</keyword>
<comment type="similarity">
    <text evidence="2 5">Belongs to the SurE nucleotidase family.</text>
</comment>
<keyword evidence="8" id="KW-1185">Reference proteome</keyword>
<keyword evidence="5" id="KW-0547">Nucleotide-binding</keyword>
<dbReference type="NCBIfam" id="TIGR00087">
    <property type="entry name" value="surE"/>
    <property type="match status" value="1"/>
</dbReference>
<dbReference type="PANTHER" id="PTHR30457">
    <property type="entry name" value="5'-NUCLEOTIDASE SURE"/>
    <property type="match status" value="1"/>
</dbReference>
<proteinExistence type="inferred from homology"/>
<dbReference type="InterPro" id="IPR030048">
    <property type="entry name" value="SurE"/>
</dbReference>
<dbReference type="HAMAP" id="MF_00060">
    <property type="entry name" value="SurE"/>
    <property type="match status" value="1"/>
</dbReference>
<feature type="binding site" evidence="5">
    <location>
        <position position="14"/>
    </location>
    <ligand>
        <name>a divalent metal cation</name>
        <dbReference type="ChEBI" id="CHEBI:60240"/>
    </ligand>
</feature>
<evidence type="ECO:0000256" key="2">
    <source>
        <dbReference type="ARBA" id="ARBA00011062"/>
    </source>
</evidence>
<comment type="catalytic activity">
    <reaction evidence="1 5">
        <text>a ribonucleoside 5'-phosphate + H2O = a ribonucleoside + phosphate</text>
        <dbReference type="Rhea" id="RHEA:12484"/>
        <dbReference type="ChEBI" id="CHEBI:15377"/>
        <dbReference type="ChEBI" id="CHEBI:18254"/>
        <dbReference type="ChEBI" id="CHEBI:43474"/>
        <dbReference type="ChEBI" id="CHEBI:58043"/>
        <dbReference type="EC" id="3.1.3.5"/>
    </reaction>
</comment>
<dbReference type="RefSeq" id="WP_301191353.1">
    <property type="nucleotide sequence ID" value="NZ_JAPDPJ010000036.1"/>
</dbReference>
<comment type="cofactor">
    <cofactor evidence="5">
        <name>a divalent metal cation</name>
        <dbReference type="ChEBI" id="CHEBI:60240"/>
    </cofactor>
    <text evidence="5">Binds 1 divalent metal cation per subunit.</text>
</comment>
<dbReference type="NCBIfam" id="NF001492">
    <property type="entry name" value="PRK00346.2-2"/>
    <property type="match status" value="1"/>
</dbReference>
<evidence type="ECO:0000256" key="5">
    <source>
        <dbReference type="HAMAP-Rule" id="MF_00060"/>
    </source>
</evidence>
<dbReference type="EMBL" id="JAPDPJ010000036">
    <property type="protein sequence ID" value="MCW3787789.1"/>
    <property type="molecule type" value="Genomic_DNA"/>
</dbReference>
<keyword evidence="3 5" id="KW-0479">Metal-binding</keyword>
<name>A0AAE3M617_9BACT</name>
<dbReference type="Gene3D" id="3.40.1210.10">
    <property type="entry name" value="Survival protein SurE-like phosphatase/nucleotidase"/>
    <property type="match status" value="1"/>
</dbReference>
<sequence>MTKEKPVILVTNDDGIHAKGILTLAETVKEFGKVIVVSADRSYSAMSHAITVKDPLRIKEVEERNGIHFYQTNGTPADCVKLALHFILDEKPDYIVSGINHGTNSSTSVHYSGTLGAAREGCLNGVPSIGFSLLSYDPDADFSESKKVIRSVLSETIKNGLPSGTFLNVNIPESKKLAGIKHCRQGNGKWVEEFIEREDPRGQKYYWLTGHFKNLEPEAKDTDEYFLEQNFATVVPCKIDITDFETLNKEIKYAL</sequence>
<dbReference type="GO" id="GO:0046872">
    <property type="term" value="F:metal ion binding"/>
    <property type="evidence" value="ECO:0007669"/>
    <property type="project" value="UniProtKB-UniRule"/>
</dbReference>
<dbReference type="GO" id="GO:0000166">
    <property type="term" value="F:nucleotide binding"/>
    <property type="evidence" value="ECO:0007669"/>
    <property type="project" value="UniProtKB-KW"/>
</dbReference>
<evidence type="ECO:0000256" key="1">
    <source>
        <dbReference type="ARBA" id="ARBA00000815"/>
    </source>
</evidence>
<dbReference type="PANTHER" id="PTHR30457:SF0">
    <property type="entry name" value="PHOSPHATASE, PUTATIVE (AFU_ORTHOLOGUE AFUA_4G01070)-RELATED"/>
    <property type="match status" value="1"/>
</dbReference>
<organism evidence="7 8">
    <name type="scientific">Plebeiibacterium sediminum</name>
    <dbReference type="NCBI Taxonomy" id="2992112"/>
    <lineage>
        <taxon>Bacteria</taxon>
        <taxon>Pseudomonadati</taxon>
        <taxon>Bacteroidota</taxon>
        <taxon>Bacteroidia</taxon>
        <taxon>Marinilabiliales</taxon>
        <taxon>Marinilabiliaceae</taxon>
        <taxon>Plebeiibacterium</taxon>
    </lineage>
</organism>